<dbReference type="EMBL" id="JBHRXV010000010">
    <property type="protein sequence ID" value="MFC3713153.1"/>
    <property type="molecule type" value="Genomic_DNA"/>
</dbReference>
<dbReference type="InterPro" id="IPR031876">
    <property type="entry name" value="DUF4760"/>
</dbReference>
<gene>
    <name evidence="1" type="ORF">ACFOMD_11255</name>
</gene>
<dbReference type="Proteomes" id="UP001595615">
    <property type="component" value="Unassembled WGS sequence"/>
</dbReference>
<comment type="caution">
    <text evidence="1">The sequence shown here is derived from an EMBL/GenBank/DDBJ whole genome shotgun (WGS) entry which is preliminary data.</text>
</comment>
<sequence length="159" mass="18296">MLSAVAAFILIKSSKRTALRKATLDLILRAESDNDYLGARRAFREMINAGEDFGALGRQKAPDADKSGALRILLNFNELIAISIREGAIDVRVYRRWLNAAYIKDYDLLRSFITNLRNKEGNQRIYCEFAQMAEQWRNDPWPKPPGFFKRVMIQLGRID</sequence>
<protein>
    <submittedName>
        <fullName evidence="1">DUF4760 domain-containing protein</fullName>
    </submittedName>
</protein>
<dbReference type="Pfam" id="PF15956">
    <property type="entry name" value="DUF4760"/>
    <property type="match status" value="1"/>
</dbReference>
<proteinExistence type="predicted"/>
<accession>A0ABV7XDP7</accession>
<dbReference type="RefSeq" id="WP_380861365.1">
    <property type="nucleotide sequence ID" value="NZ_JBHRXV010000010.1"/>
</dbReference>
<evidence type="ECO:0000313" key="2">
    <source>
        <dbReference type="Proteomes" id="UP001595615"/>
    </source>
</evidence>
<evidence type="ECO:0000313" key="1">
    <source>
        <dbReference type="EMBL" id="MFC3713153.1"/>
    </source>
</evidence>
<reference evidence="2" key="1">
    <citation type="journal article" date="2019" name="Int. J. Syst. Evol. Microbiol.">
        <title>The Global Catalogue of Microorganisms (GCM) 10K type strain sequencing project: providing services to taxonomists for standard genome sequencing and annotation.</title>
        <authorList>
            <consortium name="The Broad Institute Genomics Platform"/>
            <consortium name="The Broad Institute Genome Sequencing Center for Infectious Disease"/>
            <person name="Wu L."/>
            <person name="Ma J."/>
        </authorList>
    </citation>
    <scope>NUCLEOTIDE SEQUENCE [LARGE SCALE GENOMIC DNA]</scope>
    <source>
        <strain evidence="2">KCTC 42644</strain>
    </source>
</reference>
<name>A0ABV7XDP7_9SPHN</name>
<organism evidence="1 2">
    <name type="scientific">Sphingoaurantiacus capsulatus</name>
    <dbReference type="NCBI Taxonomy" id="1771310"/>
    <lineage>
        <taxon>Bacteria</taxon>
        <taxon>Pseudomonadati</taxon>
        <taxon>Pseudomonadota</taxon>
        <taxon>Alphaproteobacteria</taxon>
        <taxon>Sphingomonadales</taxon>
        <taxon>Sphingosinicellaceae</taxon>
        <taxon>Sphingoaurantiacus</taxon>
    </lineage>
</organism>
<keyword evidence="2" id="KW-1185">Reference proteome</keyword>